<organism evidence="1 2">
    <name type="scientific">Diphasiastrum complanatum</name>
    <name type="common">Issler's clubmoss</name>
    <name type="synonym">Lycopodium complanatum</name>
    <dbReference type="NCBI Taxonomy" id="34168"/>
    <lineage>
        <taxon>Eukaryota</taxon>
        <taxon>Viridiplantae</taxon>
        <taxon>Streptophyta</taxon>
        <taxon>Embryophyta</taxon>
        <taxon>Tracheophyta</taxon>
        <taxon>Lycopodiopsida</taxon>
        <taxon>Lycopodiales</taxon>
        <taxon>Lycopodiaceae</taxon>
        <taxon>Lycopodioideae</taxon>
        <taxon>Diphasiastrum</taxon>
    </lineage>
</organism>
<proteinExistence type="predicted"/>
<dbReference type="EMBL" id="CM055098">
    <property type="protein sequence ID" value="KAJ7550943.1"/>
    <property type="molecule type" value="Genomic_DNA"/>
</dbReference>
<name>A0ACC2D9V2_DIPCM</name>
<sequence length="1675" mass="182095">MEWVTTQHLDLRPMRSALQVTQQQQPQCGAFHHSQALFAAAVGNHITEFDALTGCKLSSIDIGGIVVRMAYSPAGGHLIIAVLEDWTIRSWDLDTEHTHVLYSPERKTDKIVGSGMEVHIALTPLRPWLFFGAHRHMSVNVVGTVEGARAATKIKTDLKKPISELACHPRSPLLYVAYADGLIRAYHIQTFTVQYTLQIDSSIKLIGAGAFAFHSTLEWVFIGDRSGTLLAWDVSVPTQPSMIGITQVGSTPIAAVAWHPMLRLLMTLSKDGSVQVWRARVVMNPNRPPMRANFFELAGVETMDVANILTQSGGEAIYPLPRIVDLLVHPKLNLATVLFASVASGDDTKTRASSVSREVRKQLFSVLQSARGTPGSVLKEKLAVLGSAGVLPDHQLQLQQARGQSGHTQLTMSDFARKAFLYGKSADRKSRKSTMLSLPLLTIADPNHHLRDIPVCQPFQQELNFFNSELGIFLYPLRVFFMDGCNLMAYNLSSGDYNIYKKFSPTALGGNERYPKHMLYSTKQHSFLIFFECRGATSEMVLYRESLAAEMVGERVNTVIGRDGAFVGYNENQYAILDEDGLGLTLYFLEDISLTSSSQLSIGGETNGALDPSSFSESKLRTREEGQMGSVQFVFDNPVQRIFSSPLESCFLYVCAGSHIGLARVFASAYGTGVDLAGVLSTRPEDGRLLKLNSLETVLQVRWQELPSGQAAAIMTTQRVLIASANLEILSSSSTIFDKGFPPFRSVVWVGPALLFSTATTVAVLGWDGLARPIVTIGTPNAALISVLNDRVLLASTNDPNPRQKQSVEIKTRLVGLLEPLLIGWATMQLLLEPKLDMSEIMYKLTSRFDSHRITPQSLNVLASGPSVCGDLAVELAQAGPQFSQVTCMLQMDLYTLSEEEWKDSKASFLQELRCRYAISARRFTTSLSILKDEFLRSRDYPRCPPTSRLFQRFRELGHACIKYAQFDHAKETFEVVSDFQSMIDLFICHLNPSALRRLAQKLEETGADPELRRQCEKILSVRSTGWGQGGVFSNLAAESMAPKGPEWGGGNWEIKTHPEVKSFPDWELSGEVTAYMKTPNGAIPTILPDHIGVYLGTLKGRGTVVEVREDAIIPKLANGENGIESLGLVLARSGSGVSKVSEEASPHGSKAKANLLLLSDSKVNASLNGKETLTDEQSKAAEEFKKGMYKVDDSSSDDDEAATTKKKKIQIRIREKSATGTAVDVDKVKEATRQFKLGDGLTPLGTKPKRPSGGSQEFSSSTFPHNFAAQELSMPRTSVDGPPPMMMGVGVTAGPIPEDFFQGNGSGFGTGMAVQSNAIRTGAPPFEGGLWTSGINVPAQAPLYPVPQVNQGDLSFMAGSPSSLPNSASFDVTPGSVPPQIAMRPVNLDLSLPDGGIPPQAKMQNQGSAFPTPDLGIFEKTSGLAPSGTSGDVLPAAKNPARPASPPRMMRPGQVPRGAPASKCFPAALAHLEQNQLSDALSCLDESFLALAKDRSLGIDIKKQTTICAKYKVAVLLLQEIARLQRVEGPSAASAKEEMARLSRHLSSLPLLAKHRLTCIRTAIKRNMDVQNYAFSKSLLDLLLSKAPTNKQDELKALIGLCIQRGLTDRTIDDTEDASQFCAATLSRLPTIGHDSCDLCESKFSALSSPGCMICGMGTIRRSDAAEGSFASPF</sequence>
<gene>
    <name evidence="1" type="ORF">O6H91_07G125900</name>
</gene>
<dbReference type="Proteomes" id="UP001162992">
    <property type="component" value="Chromosome 7"/>
</dbReference>
<accession>A0ACC2D9V2</accession>
<evidence type="ECO:0000313" key="2">
    <source>
        <dbReference type="Proteomes" id="UP001162992"/>
    </source>
</evidence>
<evidence type="ECO:0000313" key="1">
    <source>
        <dbReference type="EMBL" id="KAJ7550943.1"/>
    </source>
</evidence>
<protein>
    <submittedName>
        <fullName evidence="1">Uncharacterized protein</fullName>
    </submittedName>
</protein>
<keyword evidence="2" id="KW-1185">Reference proteome</keyword>
<comment type="caution">
    <text evidence="1">The sequence shown here is derived from an EMBL/GenBank/DDBJ whole genome shotgun (WGS) entry which is preliminary data.</text>
</comment>
<reference evidence="2" key="1">
    <citation type="journal article" date="2024" name="Proc. Natl. Acad. Sci. U.S.A.">
        <title>Extraordinary preservation of gene collinearity over three hundred million years revealed in homosporous lycophytes.</title>
        <authorList>
            <person name="Li C."/>
            <person name="Wickell D."/>
            <person name="Kuo L.Y."/>
            <person name="Chen X."/>
            <person name="Nie B."/>
            <person name="Liao X."/>
            <person name="Peng D."/>
            <person name="Ji J."/>
            <person name="Jenkins J."/>
            <person name="Williams M."/>
            <person name="Shu S."/>
            <person name="Plott C."/>
            <person name="Barry K."/>
            <person name="Rajasekar S."/>
            <person name="Grimwood J."/>
            <person name="Han X."/>
            <person name="Sun S."/>
            <person name="Hou Z."/>
            <person name="He W."/>
            <person name="Dai G."/>
            <person name="Sun C."/>
            <person name="Schmutz J."/>
            <person name="Leebens-Mack J.H."/>
            <person name="Li F.W."/>
            <person name="Wang L."/>
        </authorList>
    </citation>
    <scope>NUCLEOTIDE SEQUENCE [LARGE SCALE GENOMIC DNA]</scope>
    <source>
        <strain evidence="2">cv. PW_Plant_1</strain>
    </source>
</reference>